<organism evidence="3 4">
    <name type="scientific">Candidatus Enterenecus faecium</name>
    <dbReference type="NCBI Taxonomy" id="2840780"/>
    <lineage>
        <taxon>Bacteria</taxon>
        <taxon>Bacillati</taxon>
        <taxon>Bacillota</taxon>
        <taxon>Clostridia</taxon>
        <taxon>Eubacteriales</taxon>
        <taxon>Candidatus Enterenecus</taxon>
    </lineage>
</organism>
<accession>A0A9D1CHB7</accession>
<reference evidence="3" key="2">
    <citation type="journal article" date="2021" name="PeerJ">
        <title>Extensive microbial diversity within the chicken gut microbiome revealed by metagenomics and culture.</title>
        <authorList>
            <person name="Gilroy R."/>
            <person name="Ravi A."/>
            <person name="Getino M."/>
            <person name="Pursley I."/>
            <person name="Horton D.L."/>
            <person name="Alikhan N.F."/>
            <person name="Baker D."/>
            <person name="Gharbi K."/>
            <person name="Hall N."/>
            <person name="Watson M."/>
            <person name="Adriaenssens E.M."/>
            <person name="Foster-Nyarko E."/>
            <person name="Jarju S."/>
            <person name="Secka A."/>
            <person name="Antonio M."/>
            <person name="Oren A."/>
            <person name="Chaudhuri R.R."/>
            <person name="La Ragione R."/>
            <person name="Hildebrand F."/>
            <person name="Pallen M.J."/>
        </authorList>
    </citation>
    <scope>NUCLEOTIDE SEQUENCE</scope>
    <source>
        <strain evidence="3">ChiGjej2B2-12916</strain>
    </source>
</reference>
<dbReference type="Proteomes" id="UP000886879">
    <property type="component" value="Unassembled WGS sequence"/>
</dbReference>
<keyword evidence="2" id="KW-0472">Membrane</keyword>
<evidence type="ECO:0000256" key="1">
    <source>
        <dbReference type="SAM" id="MobiDB-lite"/>
    </source>
</evidence>
<evidence type="ECO:0000313" key="3">
    <source>
        <dbReference type="EMBL" id="HIQ61128.1"/>
    </source>
</evidence>
<name>A0A9D1CHB7_9FIRM</name>
<dbReference type="EMBL" id="DVFO01000059">
    <property type="protein sequence ID" value="HIQ61128.1"/>
    <property type="molecule type" value="Genomic_DNA"/>
</dbReference>
<dbReference type="AlphaFoldDB" id="A0A9D1CHB7"/>
<feature type="compositionally biased region" description="Basic and acidic residues" evidence="1">
    <location>
        <begin position="35"/>
        <end position="59"/>
    </location>
</feature>
<sequence>ADETLTEDDQATVNAAVAALSDAMNGLTAGGAPETTDKPEASQKPETTDKPQATEKPEKVPQTGDQSLLLVYVAILASTVLLLSTAVVVRKQTRR</sequence>
<gene>
    <name evidence="3" type="ORF">IAD31_05985</name>
</gene>
<feature type="transmembrane region" description="Helical" evidence="2">
    <location>
        <begin position="69"/>
        <end position="89"/>
    </location>
</feature>
<comment type="caution">
    <text evidence="3">The sequence shown here is derived from an EMBL/GenBank/DDBJ whole genome shotgun (WGS) entry which is preliminary data.</text>
</comment>
<keyword evidence="2" id="KW-0812">Transmembrane</keyword>
<dbReference type="NCBIfam" id="TIGR01167">
    <property type="entry name" value="LPXTG_anchor"/>
    <property type="match status" value="1"/>
</dbReference>
<evidence type="ECO:0000313" key="4">
    <source>
        <dbReference type="Proteomes" id="UP000886879"/>
    </source>
</evidence>
<dbReference type="Gene3D" id="1.20.1270.90">
    <property type="entry name" value="AF1782-like"/>
    <property type="match status" value="1"/>
</dbReference>
<feature type="non-terminal residue" evidence="3">
    <location>
        <position position="1"/>
    </location>
</feature>
<protein>
    <submittedName>
        <fullName evidence="3">LPXTG cell wall anchor domain-containing protein</fullName>
    </submittedName>
</protein>
<keyword evidence="2" id="KW-1133">Transmembrane helix</keyword>
<evidence type="ECO:0000256" key="2">
    <source>
        <dbReference type="SAM" id="Phobius"/>
    </source>
</evidence>
<proteinExistence type="predicted"/>
<reference evidence="3" key="1">
    <citation type="submission" date="2020-10" db="EMBL/GenBank/DDBJ databases">
        <authorList>
            <person name="Gilroy R."/>
        </authorList>
    </citation>
    <scope>NUCLEOTIDE SEQUENCE</scope>
    <source>
        <strain evidence="3">ChiGjej2B2-12916</strain>
    </source>
</reference>
<feature type="region of interest" description="Disordered" evidence="1">
    <location>
        <begin position="24"/>
        <end position="63"/>
    </location>
</feature>